<dbReference type="InterPro" id="IPR036688">
    <property type="entry name" value="MoeA_C_domain_IV_sf"/>
</dbReference>
<keyword evidence="4 6" id="KW-0501">Molybdenum cofactor biosynthesis</keyword>
<dbReference type="Proteomes" id="UP000236884">
    <property type="component" value="Chromosome"/>
</dbReference>
<dbReference type="SUPFAM" id="SSF63882">
    <property type="entry name" value="MoeA N-terminal region -like"/>
    <property type="match status" value="1"/>
</dbReference>
<dbReference type="InterPro" id="IPR036425">
    <property type="entry name" value="MoaB/Mog-like_dom_sf"/>
</dbReference>
<dbReference type="InterPro" id="IPR008284">
    <property type="entry name" value="MoCF_biosynth_CS"/>
</dbReference>
<keyword evidence="6" id="KW-0479">Metal-binding</keyword>
<dbReference type="GO" id="GO:0046872">
    <property type="term" value="F:metal ion binding"/>
    <property type="evidence" value="ECO:0007669"/>
    <property type="project" value="UniProtKB-UniRule"/>
</dbReference>
<feature type="domain" description="MoeA N-terminal and linker" evidence="8">
    <location>
        <begin position="20"/>
        <end position="154"/>
    </location>
</feature>
<dbReference type="AlphaFoldDB" id="A0A0S3PWU6"/>
<comment type="similarity">
    <text evidence="3 6">Belongs to the MoeA family.</text>
</comment>
<dbReference type="EC" id="2.10.1.1" evidence="6"/>
<dbReference type="GO" id="GO:0006777">
    <property type="term" value="P:Mo-molybdopterin cofactor biosynthetic process"/>
    <property type="evidence" value="ECO:0007669"/>
    <property type="project" value="UniProtKB-UniRule"/>
</dbReference>
<evidence type="ECO:0000256" key="3">
    <source>
        <dbReference type="ARBA" id="ARBA00010763"/>
    </source>
</evidence>
<protein>
    <recommendedName>
        <fullName evidence="6">Molybdopterin molybdenumtransferase</fullName>
        <ecNumber evidence="6">2.10.1.1</ecNumber>
    </recommendedName>
</protein>
<dbReference type="PANTHER" id="PTHR10192:SF5">
    <property type="entry name" value="GEPHYRIN"/>
    <property type="match status" value="1"/>
</dbReference>
<dbReference type="InterPro" id="IPR036135">
    <property type="entry name" value="MoeA_linker/N_sf"/>
</dbReference>
<dbReference type="PROSITE" id="PS01078">
    <property type="entry name" value="MOCF_BIOSYNTHESIS_1"/>
    <property type="match status" value="1"/>
</dbReference>
<name>A0A0S3PWU6_9BRAD</name>
<dbReference type="GO" id="GO:0005829">
    <property type="term" value="C:cytosol"/>
    <property type="evidence" value="ECO:0007669"/>
    <property type="project" value="TreeGrafter"/>
</dbReference>
<dbReference type="SUPFAM" id="SSF53218">
    <property type="entry name" value="Molybdenum cofactor biosynthesis proteins"/>
    <property type="match status" value="1"/>
</dbReference>
<dbReference type="InterPro" id="IPR001453">
    <property type="entry name" value="MoaB/Mog_dom"/>
</dbReference>
<proteinExistence type="inferred from homology"/>
<keyword evidence="10" id="KW-1185">Reference proteome</keyword>
<dbReference type="SUPFAM" id="SSF63867">
    <property type="entry name" value="MoeA C-terminal domain-like"/>
    <property type="match status" value="1"/>
</dbReference>
<evidence type="ECO:0000313" key="10">
    <source>
        <dbReference type="Proteomes" id="UP000236884"/>
    </source>
</evidence>
<comment type="pathway">
    <text evidence="2 6">Cofactor biosynthesis; molybdopterin biosynthesis.</text>
</comment>
<reference evidence="9 10" key="1">
    <citation type="submission" date="2015-08" db="EMBL/GenBank/DDBJ databases">
        <title>Investigation of the bacterial diversity of lava forest soil.</title>
        <authorList>
            <person name="Lee J.S."/>
        </authorList>
    </citation>
    <scope>NUCLEOTIDE SEQUENCE [LARGE SCALE GENOMIC DNA]</scope>
    <source>
        <strain evidence="9 10">GJW-30</strain>
    </source>
</reference>
<dbReference type="Pfam" id="PF03453">
    <property type="entry name" value="MoeA_N"/>
    <property type="match status" value="1"/>
</dbReference>
<feature type="domain" description="MoaB/Mog" evidence="7">
    <location>
        <begin position="211"/>
        <end position="280"/>
    </location>
</feature>
<dbReference type="InterPro" id="IPR005110">
    <property type="entry name" value="MoeA_linker/N"/>
</dbReference>
<dbReference type="RefSeq" id="WP_096356552.1">
    <property type="nucleotide sequence ID" value="NZ_AP014946.1"/>
</dbReference>
<evidence type="ECO:0000256" key="6">
    <source>
        <dbReference type="RuleBase" id="RU365090"/>
    </source>
</evidence>
<evidence type="ECO:0000256" key="1">
    <source>
        <dbReference type="ARBA" id="ARBA00002901"/>
    </source>
</evidence>
<dbReference type="PANTHER" id="PTHR10192">
    <property type="entry name" value="MOLYBDOPTERIN BIOSYNTHESIS PROTEIN"/>
    <property type="match status" value="1"/>
</dbReference>
<keyword evidence="6" id="KW-0500">Molybdenum</keyword>
<dbReference type="InterPro" id="IPR038987">
    <property type="entry name" value="MoeA-like"/>
</dbReference>
<evidence type="ECO:0000256" key="5">
    <source>
        <dbReference type="ARBA" id="ARBA00047317"/>
    </source>
</evidence>
<evidence type="ECO:0000259" key="7">
    <source>
        <dbReference type="Pfam" id="PF00994"/>
    </source>
</evidence>
<evidence type="ECO:0000259" key="8">
    <source>
        <dbReference type="Pfam" id="PF03453"/>
    </source>
</evidence>
<comment type="function">
    <text evidence="1 6">Catalyzes the insertion of molybdate into adenylated molybdopterin with the concomitant release of AMP.</text>
</comment>
<dbReference type="OrthoDB" id="8435302at2"/>
<organism evidence="9 10">
    <name type="scientific">Variibacter gotjawalensis</name>
    <dbReference type="NCBI Taxonomy" id="1333996"/>
    <lineage>
        <taxon>Bacteria</taxon>
        <taxon>Pseudomonadati</taxon>
        <taxon>Pseudomonadota</taxon>
        <taxon>Alphaproteobacteria</taxon>
        <taxon>Hyphomicrobiales</taxon>
        <taxon>Nitrobacteraceae</taxon>
        <taxon>Variibacter</taxon>
    </lineage>
</organism>
<comment type="catalytic activity">
    <reaction evidence="5">
        <text>adenylyl-molybdopterin + molybdate = Mo-molybdopterin + AMP + H(+)</text>
        <dbReference type="Rhea" id="RHEA:35047"/>
        <dbReference type="ChEBI" id="CHEBI:15378"/>
        <dbReference type="ChEBI" id="CHEBI:36264"/>
        <dbReference type="ChEBI" id="CHEBI:62727"/>
        <dbReference type="ChEBI" id="CHEBI:71302"/>
        <dbReference type="ChEBI" id="CHEBI:456215"/>
        <dbReference type="EC" id="2.10.1.1"/>
    </reaction>
</comment>
<dbReference type="GO" id="GO:0061599">
    <property type="term" value="F:molybdopterin molybdotransferase activity"/>
    <property type="evidence" value="ECO:0007669"/>
    <property type="project" value="UniProtKB-UniRule"/>
</dbReference>
<dbReference type="KEGG" id="vgo:GJW-30_1_02928"/>
<gene>
    <name evidence="9" type="primary">moeA_4</name>
    <name evidence="9" type="ORF">GJW-30_1_02928</name>
</gene>
<keyword evidence="6 9" id="KW-0808">Transferase</keyword>
<dbReference type="EMBL" id="AP014946">
    <property type="protein sequence ID" value="BAT60391.1"/>
    <property type="molecule type" value="Genomic_DNA"/>
</dbReference>
<evidence type="ECO:0000256" key="4">
    <source>
        <dbReference type="ARBA" id="ARBA00023150"/>
    </source>
</evidence>
<comment type="cofactor">
    <cofactor evidence="6">
        <name>Mg(2+)</name>
        <dbReference type="ChEBI" id="CHEBI:18420"/>
    </cofactor>
</comment>
<dbReference type="Pfam" id="PF00994">
    <property type="entry name" value="MoCF_biosynth"/>
    <property type="match status" value="1"/>
</dbReference>
<dbReference type="Gene3D" id="2.170.190.11">
    <property type="entry name" value="Molybdopterin biosynthesis moea protein, domain 3"/>
    <property type="match status" value="1"/>
</dbReference>
<keyword evidence="6" id="KW-0460">Magnesium</keyword>
<dbReference type="Gene3D" id="2.40.340.10">
    <property type="entry name" value="MoeA, C-terminal, domain IV"/>
    <property type="match status" value="1"/>
</dbReference>
<dbReference type="Gene3D" id="3.40.980.10">
    <property type="entry name" value="MoaB/Mog-like domain"/>
    <property type="match status" value="1"/>
</dbReference>
<evidence type="ECO:0000256" key="2">
    <source>
        <dbReference type="ARBA" id="ARBA00005046"/>
    </source>
</evidence>
<evidence type="ECO:0000313" key="9">
    <source>
        <dbReference type="EMBL" id="BAT60391.1"/>
    </source>
</evidence>
<accession>A0A0S3PWU6</accession>
<sequence>MQSRQRIVRLAPLHEIEAAIASFEPAAAVTVPILDAIGAVLAAPVTVTGPVPAQAIAARDGWAVASADTVDASSYAPMPLAVKPMWVEAGQPLPGGADAVLPPDGVEITSGIAHAVVAAAPSENVLPRGFHVERTLLEPGRRLRPSDAMALAHCAVDTISVRRPCVRVIAIKSHAAGTAAALAKLIELGGGTASTAELSDRPLKTLLDSPDDALVLIGGTGEGQNDRTISALRESGDVILHGFGIRPGETAALARVNEKPVLALPGRFDAALSAWLVAGKNLLSRLGDEAIANAYERRSLTRKITSTVGLAEAILVKHVGDGVEPIAAGVFPASALTSATGWVLVPPDLEGYASGMIVDVRPLA</sequence>
<dbReference type="UniPathway" id="UPA00344"/>
<dbReference type="Gene3D" id="3.90.105.10">
    <property type="entry name" value="Molybdopterin biosynthesis moea protein, domain 2"/>
    <property type="match status" value="1"/>
</dbReference>